<comment type="caution">
    <text evidence="2">The sequence shown here is derived from an EMBL/GenBank/DDBJ whole genome shotgun (WGS) entry which is preliminary data.</text>
</comment>
<dbReference type="Proteomes" id="UP000232455">
    <property type="component" value="Unassembled WGS sequence"/>
</dbReference>
<feature type="transmembrane region" description="Helical" evidence="1">
    <location>
        <begin position="95"/>
        <end position="113"/>
    </location>
</feature>
<evidence type="ECO:0000313" key="2">
    <source>
        <dbReference type="EMBL" id="PKA71304.1"/>
    </source>
</evidence>
<organism evidence="2 3">
    <name type="scientific">Pseudomonas baetica</name>
    <dbReference type="NCBI Taxonomy" id="674054"/>
    <lineage>
        <taxon>Bacteria</taxon>
        <taxon>Pseudomonadati</taxon>
        <taxon>Pseudomonadota</taxon>
        <taxon>Gammaproteobacteria</taxon>
        <taxon>Pseudomonadales</taxon>
        <taxon>Pseudomonadaceae</taxon>
        <taxon>Pseudomonas</taxon>
    </lineage>
</organism>
<dbReference type="RefSeq" id="WP_100847247.1">
    <property type="nucleotide sequence ID" value="NZ_PHHE01000001.1"/>
</dbReference>
<feature type="transmembrane region" description="Helical" evidence="1">
    <location>
        <begin position="167"/>
        <end position="186"/>
    </location>
</feature>
<proteinExistence type="predicted"/>
<gene>
    <name evidence="2" type="ORF">ATI02_4280</name>
</gene>
<evidence type="ECO:0000256" key="1">
    <source>
        <dbReference type="SAM" id="Phobius"/>
    </source>
</evidence>
<name>A0ABX4Q3E2_9PSED</name>
<feature type="transmembrane region" description="Helical" evidence="1">
    <location>
        <begin position="43"/>
        <end position="61"/>
    </location>
</feature>
<keyword evidence="1" id="KW-1133">Transmembrane helix</keyword>
<dbReference type="EMBL" id="PHHE01000001">
    <property type="protein sequence ID" value="PKA71304.1"/>
    <property type="molecule type" value="Genomic_DNA"/>
</dbReference>
<protein>
    <submittedName>
        <fullName evidence="2">TraX protein</fullName>
    </submittedName>
</protein>
<keyword evidence="1" id="KW-0472">Membrane</keyword>
<keyword evidence="1" id="KW-0812">Transmembrane</keyword>
<feature type="transmembrane region" description="Helical" evidence="1">
    <location>
        <begin position="125"/>
        <end position="155"/>
    </location>
</feature>
<dbReference type="Pfam" id="PF05857">
    <property type="entry name" value="TraX"/>
    <property type="match status" value="1"/>
</dbReference>
<accession>A0ABX4Q3E2</accession>
<reference evidence="2 3" key="1">
    <citation type="submission" date="2017-11" db="EMBL/GenBank/DDBJ databases">
        <title>Genome sequencing of a diverse group of Pseudomonas species.</title>
        <authorList>
            <person name="Loper J."/>
        </authorList>
    </citation>
    <scope>NUCLEOTIDE SEQUENCE [LARGE SCALE GENOMIC DNA]</scope>
    <source>
        <strain evidence="2 3">LMG 25716</strain>
    </source>
</reference>
<feature type="transmembrane region" description="Helical" evidence="1">
    <location>
        <begin position="195"/>
        <end position="212"/>
    </location>
</feature>
<dbReference type="InterPro" id="IPR008875">
    <property type="entry name" value="TraX"/>
</dbReference>
<sequence length="244" mass="27175">MKNFERNSSIDLIKWVALFTMIIDHTWFVLPNEIQENLYWMRIIGRFAYPLFCLAIAANVVRQPVGYPGRWKYLGGIILFAMLSQWPYSRFFDNGNLNIFFTLALGLCIAQAAHHRSPRLIAGGLLAFALAIAYRPVLGYGVTGVLLPVALMFALKAQGLESRIASWSMAALLAVLANGGLQILLLSDQQLSDQTVIAIAAIAPPLGLLLLQVRVRPLRPVGSWLYPLYPIHLMILKSLSIAWT</sequence>
<feature type="transmembrane region" description="Helical" evidence="1">
    <location>
        <begin position="12"/>
        <end position="31"/>
    </location>
</feature>
<feature type="transmembrane region" description="Helical" evidence="1">
    <location>
        <begin position="224"/>
        <end position="243"/>
    </location>
</feature>
<keyword evidence="3" id="KW-1185">Reference proteome</keyword>
<evidence type="ECO:0000313" key="3">
    <source>
        <dbReference type="Proteomes" id="UP000232455"/>
    </source>
</evidence>